<dbReference type="SMART" id="SM00460">
    <property type="entry name" value="TGc"/>
    <property type="match status" value="1"/>
</dbReference>
<keyword evidence="2" id="KW-1133">Transmembrane helix</keyword>
<dbReference type="PANTHER" id="PTHR42736:SF1">
    <property type="entry name" value="PROTEIN-GLUTAMINE GAMMA-GLUTAMYLTRANSFERASE"/>
    <property type="match status" value="1"/>
</dbReference>
<sequence length="749" mass="83932">MNTMMMKQSRPLETRFWRRLVLERLHRLFAIVIVLQLIQCFQSYWWEETYAVIYATLGVVVVSELLISRAYFARLGMQMLTVLLATVAFAPFKWYGWPENWRAWDEVRRFLTYHVDQFHPYVELAAGVVLAVHYLSVWGTTRARAILLILTAIFVLAGVDSFLPFELWKNIAWTVLAGLGWLVVLHLRQLRERHYDSWDALAERPFELAVPAVLVIGLLMLAGIAVPRAPVLLEDPYTIWMESQNKEVPSFAGEGGYLSNGSSVSGGSSGSSKSGYGRNDSKIGGGFQFDYSPIMQVTTDQKAYWRGETKAIYTGKGWSDRKGLPTVPVTPGEETLPLDPARPEGAETKKVSQTFTMLRKDRIPVLFAAGPARTVNELQGVGGSAKLSWSPEEWELKFQRPVQPESYAVTSEVLVLDAKKLRETKAGADDGSVDLTPYLQLPDALPKRIADLAKEATGDAANDYDRAKRLERYLQLTYPYTNTPDVSRQKSEDVVDAFLFEIKEGYCDYYSTAFVVMARTLGFPARWVKGYTSGSNPQESENLRMGGGYIPDPSGAGTYTVRNSDAHSWAEIYFEGIGWVPFEPTAGFSVPQPIHEDELPTYDPVVPSADDGTDAASASSGGGSRWIWIASSVVGALLALSVAAWTLLRRKSWNAVWQQVRYRGSTPNQRIVREMERLLSFLNRRGLKRQAHDTLRESFSRWGAKFASLRPDLEGVLQQFEAARYGGGSGRESDFQHFSQLAAKIRKSL</sequence>
<reference evidence="4 5" key="1">
    <citation type="submission" date="2020-08" db="EMBL/GenBank/DDBJ databases">
        <title>Cohnella phylogeny.</title>
        <authorList>
            <person name="Dunlap C."/>
        </authorList>
    </citation>
    <scope>NUCLEOTIDE SEQUENCE [LARGE SCALE GENOMIC DNA]</scope>
    <source>
        <strain evidence="4 5">DSM 28246</strain>
    </source>
</reference>
<feature type="transmembrane region" description="Helical" evidence="2">
    <location>
        <begin position="50"/>
        <end position="67"/>
    </location>
</feature>
<evidence type="ECO:0000313" key="4">
    <source>
        <dbReference type="EMBL" id="MBB6673932.1"/>
    </source>
</evidence>
<organism evidence="4 5">
    <name type="scientific">Cohnella nanjingensis</name>
    <dbReference type="NCBI Taxonomy" id="1387779"/>
    <lineage>
        <taxon>Bacteria</taxon>
        <taxon>Bacillati</taxon>
        <taxon>Bacillota</taxon>
        <taxon>Bacilli</taxon>
        <taxon>Bacillales</taxon>
        <taxon>Paenibacillaceae</taxon>
        <taxon>Cohnella</taxon>
    </lineage>
</organism>
<feature type="transmembrane region" description="Helical" evidence="2">
    <location>
        <begin position="208"/>
        <end position="226"/>
    </location>
</feature>
<dbReference type="InterPro" id="IPR002931">
    <property type="entry name" value="Transglutaminase-like"/>
</dbReference>
<protein>
    <submittedName>
        <fullName evidence="4">Transglutaminase domain-containing protein</fullName>
    </submittedName>
</protein>
<feature type="transmembrane region" description="Helical" evidence="2">
    <location>
        <begin position="118"/>
        <end position="138"/>
    </location>
</feature>
<dbReference type="AlphaFoldDB" id="A0A7X0RUG5"/>
<evidence type="ECO:0000256" key="1">
    <source>
        <dbReference type="SAM" id="MobiDB-lite"/>
    </source>
</evidence>
<dbReference type="SUPFAM" id="SSF54001">
    <property type="entry name" value="Cysteine proteinases"/>
    <property type="match status" value="1"/>
</dbReference>
<keyword evidence="2" id="KW-0812">Transmembrane</keyword>
<proteinExistence type="predicted"/>
<dbReference type="RefSeq" id="WP_185671782.1">
    <property type="nucleotide sequence ID" value="NZ_JACJVP010000042.1"/>
</dbReference>
<feature type="region of interest" description="Disordered" evidence="1">
    <location>
        <begin position="323"/>
        <end position="348"/>
    </location>
</feature>
<dbReference type="Pfam" id="PF13559">
    <property type="entry name" value="DUF4129"/>
    <property type="match status" value="1"/>
</dbReference>
<name>A0A7X0RUG5_9BACL</name>
<comment type="caution">
    <text evidence="4">The sequence shown here is derived from an EMBL/GenBank/DDBJ whole genome shotgun (WGS) entry which is preliminary data.</text>
</comment>
<evidence type="ECO:0000256" key="2">
    <source>
        <dbReference type="SAM" id="Phobius"/>
    </source>
</evidence>
<evidence type="ECO:0000313" key="5">
    <source>
        <dbReference type="Proteomes" id="UP000547209"/>
    </source>
</evidence>
<dbReference type="InterPro" id="IPR052901">
    <property type="entry name" value="Bact_TGase-like"/>
</dbReference>
<feature type="domain" description="Transglutaminase-like" evidence="3">
    <location>
        <begin position="499"/>
        <end position="586"/>
    </location>
</feature>
<feature type="transmembrane region" description="Helical" evidence="2">
    <location>
        <begin position="79"/>
        <end position="98"/>
    </location>
</feature>
<keyword evidence="2" id="KW-0472">Membrane</keyword>
<feature type="transmembrane region" description="Helical" evidence="2">
    <location>
        <begin position="626"/>
        <end position="648"/>
    </location>
</feature>
<feature type="transmembrane region" description="Helical" evidence="2">
    <location>
        <begin position="145"/>
        <end position="165"/>
    </location>
</feature>
<dbReference type="Pfam" id="PF01841">
    <property type="entry name" value="Transglut_core"/>
    <property type="match status" value="1"/>
</dbReference>
<accession>A0A7X0RUG5</accession>
<feature type="transmembrane region" description="Helical" evidence="2">
    <location>
        <begin position="171"/>
        <end position="187"/>
    </location>
</feature>
<dbReference type="PANTHER" id="PTHR42736">
    <property type="entry name" value="PROTEIN-GLUTAMINE GAMMA-GLUTAMYLTRANSFERASE"/>
    <property type="match status" value="1"/>
</dbReference>
<dbReference type="InterPro" id="IPR025403">
    <property type="entry name" value="TgpA-like_C"/>
</dbReference>
<dbReference type="InterPro" id="IPR038765">
    <property type="entry name" value="Papain-like_cys_pep_sf"/>
</dbReference>
<keyword evidence="5" id="KW-1185">Reference proteome</keyword>
<dbReference type="Gene3D" id="3.10.620.30">
    <property type="match status" value="1"/>
</dbReference>
<dbReference type="Proteomes" id="UP000547209">
    <property type="component" value="Unassembled WGS sequence"/>
</dbReference>
<gene>
    <name evidence="4" type="ORF">H7C19_24925</name>
</gene>
<dbReference type="EMBL" id="JACJVP010000042">
    <property type="protein sequence ID" value="MBB6673932.1"/>
    <property type="molecule type" value="Genomic_DNA"/>
</dbReference>
<evidence type="ECO:0000259" key="3">
    <source>
        <dbReference type="SMART" id="SM00460"/>
    </source>
</evidence>